<evidence type="ECO:0000259" key="12">
    <source>
        <dbReference type="PROSITE" id="PS50109"/>
    </source>
</evidence>
<dbReference type="GO" id="GO:0005524">
    <property type="term" value="F:ATP binding"/>
    <property type="evidence" value="ECO:0007669"/>
    <property type="project" value="UniProtKB-KW"/>
</dbReference>
<keyword evidence="14" id="KW-1185">Reference proteome</keyword>
<evidence type="ECO:0000256" key="6">
    <source>
        <dbReference type="ARBA" id="ARBA00022679"/>
    </source>
</evidence>
<dbReference type="InterPro" id="IPR036097">
    <property type="entry name" value="HisK_dim/P_sf"/>
</dbReference>
<evidence type="ECO:0000313" key="13">
    <source>
        <dbReference type="EMBL" id="MXO65841.1"/>
    </source>
</evidence>
<dbReference type="EMBL" id="WTYT01000003">
    <property type="protein sequence ID" value="MXO65841.1"/>
    <property type="molecule type" value="Genomic_DNA"/>
</dbReference>
<sequence length="465" mass="51758">MRRLFPRSLLGQMLLAVAVALFVAQGISAILLYRAQEQRREAGLLNAAAFTLLAEPNERRENRGGKHDRHHWRDLRTSLRAASPLQPGEQRDTKRETVLRRILEDQGTQIDDLVVLERPVTRDRPSLEYLQNRRNRRFYDDLIERELLIAGLRTAGQSEWVVVRIPTPKGEPRALGSLVLQTLFLYVVLVGGLALLLRRITRPIAALTRRVETFTETRALEGQIIPGGPADTRQLISAHNAMEERIAALLNEKDVMLGAIGHDLKTPLAALRVRIESVENPVERAKMATTIEDITRSLDDILSLARVGRPTDDLERTELSALVASVVEEFEDMGEAVELGSTTRVSLPLRATWLRRALRNLVSNALRYGDRARISVFAEGDQAVIRVDDDGPGIPEDEIDKMLQPFTRGDPSRNRGTGGAGLGLTLARAIAEQHGGTLVLRNRRDDGDAISGLRAELHLPTNVPQ</sequence>
<dbReference type="SUPFAM" id="SSF47384">
    <property type="entry name" value="Homodimeric domain of signal transducing histidine kinase"/>
    <property type="match status" value="1"/>
</dbReference>
<evidence type="ECO:0000256" key="10">
    <source>
        <dbReference type="SAM" id="MobiDB-lite"/>
    </source>
</evidence>
<dbReference type="Gene3D" id="1.10.287.130">
    <property type="match status" value="1"/>
</dbReference>
<dbReference type="SUPFAM" id="SSF55874">
    <property type="entry name" value="ATPase domain of HSP90 chaperone/DNA topoisomerase II/histidine kinase"/>
    <property type="match status" value="1"/>
</dbReference>
<reference evidence="13 14" key="1">
    <citation type="submission" date="2019-12" db="EMBL/GenBank/DDBJ databases">
        <title>Genomic-based taxomic classification of the family Erythrobacteraceae.</title>
        <authorList>
            <person name="Xu L."/>
        </authorList>
    </citation>
    <scope>NUCLEOTIDE SEQUENCE [LARGE SCALE GENOMIC DNA]</scope>
    <source>
        <strain evidence="13 14">LMG 29518</strain>
    </source>
</reference>
<dbReference type="InterPro" id="IPR003594">
    <property type="entry name" value="HATPase_dom"/>
</dbReference>
<comment type="subcellular location">
    <subcellularLocation>
        <location evidence="2">Cell membrane</location>
        <topology evidence="2">Multi-pass membrane protein</topology>
    </subcellularLocation>
</comment>
<accession>A0A6I4T6V4</accession>
<comment type="caution">
    <text evidence="13">The sequence shown here is derived from an EMBL/GenBank/DDBJ whole genome shotgun (WGS) entry which is preliminary data.</text>
</comment>
<keyword evidence="6" id="KW-0808">Transferase</keyword>
<dbReference type="OrthoDB" id="9804645at2"/>
<evidence type="ECO:0000256" key="4">
    <source>
        <dbReference type="ARBA" id="ARBA00022475"/>
    </source>
</evidence>
<dbReference type="PANTHER" id="PTHR44936">
    <property type="entry name" value="SENSOR PROTEIN CREC"/>
    <property type="match status" value="1"/>
</dbReference>
<evidence type="ECO:0000256" key="3">
    <source>
        <dbReference type="ARBA" id="ARBA00012438"/>
    </source>
</evidence>
<feature type="domain" description="Histidine kinase" evidence="12">
    <location>
        <begin position="259"/>
        <end position="463"/>
    </location>
</feature>
<gene>
    <name evidence="13" type="ORF">GRI91_08745</name>
</gene>
<dbReference type="CDD" id="cd00082">
    <property type="entry name" value="HisKA"/>
    <property type="match status" value="1"/>
</dbReference>
<keyword evidence="11" id="KW-0472">Membrane</keyword>
<keyword evidence="9" id="KW-0067">ATP-binding</keyword>
<organism evidence="13 14">
    <name type="scientific">Altericroceibacterium endophyticum</name>
    <dbReference type="NCBI Taxonomy" id="1808508"/>
    <lineage>
        <taxon>Bacteria</taxon>
        <taxon>Pseudomonadati</taxon>
        <taxon>Pseudomonadota</taxon>
        <taxon>Alphaproteobacteria</taxon>
        <taxon>Sphingomonadales</taxon>
        <taxon>Erythrobacteraceae</taxon>
        <taxon>Altericroceibacterium</taxon>
    </lineage>
</organism>
<dbReference type="InterPro" id="IPR036890">
    <property type="entry name" value="HATPase_C_sf"/>
</dbReference>
<dbReference type="InterPro" id="IPR005467">
    <property type="entry name" value="His_kinase_dom"/>
</dbReference>
<keyword evidence="5" id="KW-0597">Phosphoprotein</keyword>
<keyword evidence="11" id="KW-0812">Transmembrane</keyword>
<dbReference type="InterPro" id="IPR003661">
    <property type="entry name" value="HisK_dim/P_dom"/>
</dbReference>
<dbReference type="PROSITE" id="PS50109">
    <property type="entry name" value="HIS_KIN"/>
    <property type="match status" value="1"/>
</dbReference>
<feature type="region of interest" description="Disordered" evidence="10">
    <location>
        <begin position="58"/>
        <end position="94"/>
    </location>
</feature>
<keyword evidence="8 13" id="KW-0418">Kinase</keyword>
<evidence type="ECO:0000256" key="11">
    <source>
        <dbReference type="SAM" id="Phobius"/>
    </source>
</evidence>
<dbReference type="PRINTS" id="PR00344">
    <property type="entry name" value="BCTRLSENSOR"/>
</dbReference>
<dbReference type="GO" id="GO:0005886">
    <property type="term" value="C:plasma membrane"/>
    <property type="evidence" value="ECO:0007669"/>
    <property type="project" value="UniProtKB-SubCell"/>
</dbReference>
<proteinExistence type="predicted"/>
<dbReference type="SMART" id="SM00387">
    <property type="entry name" value="HATPase_c"/>
    <property type="match status" value="1"/>
</dbReference>
<dbReference type="InterPro" id="IPR004358">
    <property type="entry name" value="Sig_transdc_His_kin-like_C"/>
</dbReference>
<dbReference type="Gene3D" id="3.30.565.10">
    <property type="entry name" value="Histidine kinase-like ATPase, C-terminal domain"/>
    <property type="match status" value="1"/>
</dbReference>
<evidence type="ECO:0000256" key="8">
    <source>
        <dbReference type="ARBA" id="ARBA00022777"/>
    </source>
</evidence>
<dbReference type="InterPro" id="IPR050980">
    <property type="entry name" value="2C_sensor_his_kinase"/>
</dbReference>
<dbReference type="Pfam" id="PF02518">
    <property type="entry name" value="HATPase_c"/>
    <property type="match status" value="1"/>
</dbReference>
<dbReference type="Proteomes" id="UP000438476">
    <property type="component" value="Unassembled WGS sequence"/>
</dbReference>
<dbReference type="PANTHER" id="PTHR44936:SF10">
    <property type="entry name" value="SENSOR PROTEIN RSTB"/>
    <property type="match status" value="1"/>
</dbReference>
<evidence type="ECO:0000256" key="1">
    <source>
        <dbReference type="ARBA" id="ARBA00000085"/>
    </source>
</evidence>
<evidence type="ECO:0000256" key="5">
    <source>
        <dbReference type="ARBA" id="ARBA00022553"/>
    </source>
</evidence>
<dbReference type="GO" id="GO:0000155">
    <property type="term" value="F:phosphorelay sensor kinase activity"/>
    <property type="evidence" value="ECO:0007669"/>
    <property type="project" value="InterPro"/>
</dbReference>
<evidence type="ECO:0000256" key="2">
    <source>
        <dbReference type="ARBA" id="ARBA00004651"/>
    </source>
</evidence>
<dbReference type="AlphaFoldDB" id="A0A6I4T6V4"/>
<dbReference type="CDD" id="cd00075">
    <property type="entry name" value="HATPase"/>
    <property type="match status" value="1"/>
</dbReference>
<protein>
    <recommendedName>
        <fullName evidence="3">histidine kinase</fullName>
        <ecNumber evidence="3">2.7.13.3</ecNumber>
    </recommendedName>
</protein>
<feature type="transmembrane region" description="Helical" evidence="11">
    <location>
        <begin position="174"/>
        <end position="197"/>
    </location>
</feature>
<keyword evidence="11" id="KW-1133">Transmembrane helix</keyword>
<evidence type="ECO:0000256" key="7">
    <source>
        <dbReference type="ARBA" id="ARBA00022741"/>
    </source>
</evidence>
<keyword evidence="7" id="KW-0547">Nucleotide-binding</keyword>
<dbReference type="RefSeq" id="WP_160736260.1">
    <property type="nucleotide sequence ID" value="NZ_WTYT01000003.1"/>
</dbReference>
<name>A0A6I4T6V4_9SPHN</name>
<dbReference type="SMART" id="SM00388">
    <property type="entry name" value="HisKA"/>
    <property type="match status" value="1"/>
</dbReference>
<comment type="catalytic activity">
    <reaction evidence="1">
        <text>ATP + protein L-histidine = ADP + protein N-phospho-L-histidine.</text>
        <dbReference type="EC" id="2.7.13.3"/>
    </reaction>
</comment>
<dbReference type="EC" id="2.7.13.3" evidence="3"/>
<evidence type="ECO:0000313" key="14">
    <source>
        <dbReference type="Proteomes" id="UP000438476"/>
    </source>
</evidence>
<keyword evidence="4" id="KW-1003">Cell membrane</keyword>
<evidence type="ECO:0000256" key="9">
    <source>
        <dbReference type="ARBA" id="ARBA00022840"/>
    </source>
</evidence>